<dbReference type="InterPro" id="IPR040801">
    <property type="entry name" value="Ski2_N"/>
</dbReference>
<reference evidence="7" key="1">
    <citation type="journal article" date="2023" name="Insect Mol. Biol.">
        <title>Genome sequencing provides insights into the evolution of gene families encoding plant cell wall-degrading enzymes in longhorned beetles.</title>
        <authorList>
            <person name="Shin N.R."/>
            <person name="Okamura Y."/>
            <person name="Kirsch R."/>
            <person name="Pauchet Y."/>
        </authorList>
    </citation>
    <scope>NUCLEOTIDE SEQUENCE</scope>
    <source>
        <strain evidence="7">RBIC_L_NR</strain>
    </source>
</reference>
<evidence type="ECO:0000256" key="3">
    <source>
        <dbReference type="ARBA" id="ARBA00022806"/>
    </source>
</evidence>
<dbReference type="GO" id="GO:0005524">
    <property type="term" value="F:ATP binding"/>
    <property type="evidence" value="ECO:0007669"/>
    <property type="project" value="UniProtKB-KW"/>
</dbReference>
<dbReference type="InterPro" id="IPR011545">
    <property type="entry name" value="DEAD/DEAH_box_helicase_dom"/>
</dbReference>
<dbReference type="GO" id="GO:0003724">
    <property type="term" value="F:RNA helicase activity"/>
    <property type="evidence" value="ECO:0007669"/>
    <property type="project" value="UniProtKB-EC"/>
</dbReference>
<keyword evidence="1" id="KW-0547">Nucleotide-binding</keyword>
<gene>
    <name evidence="7" type="ORF">NQ314_013355</name>
</gene>
<keyword evidence="4" id="KW-0067">ATP-binding</keyword>
<dbReference type="InterPro" id="IPR027417">
    <property type="entry name" value="P-loop_NTPase"/>
</dbReference>
<dbReference type="GO" id="GO:0003676">
    <property type="term" value="F:nucleic acid binding"/>
    <property type="evidence" value="ECO:0007669"/>
    <property type="project" value="InterPro"/>
</dbReference>
<evidence type="ECO:0000256" key="2">
    <source>
        <dbReference type="ARBA" id="ARBA00022801"/>
    </source>
</evidence>
<dbReference type="PANTHER" id="PTHR12131:SF1">
    <property type="entry name" value="ATP-DEPENDENT RNA HELICASE SUPV3L1, MITOCHONDRIAL-RELATED"/>
    <property type="match status" value="1"/>
</dbReference>
<evidence type="ECO:0000256" key="5">
    <source>
        <dbReference type="ARBA" id="ARBA00047984"/>
    </source>
</evidence>
<dbReference type="Gene3D" id="3.40.50.300">
    <property type="entry name" value="P-loop containing nucleotide triphosphate hydrolases"/>
    <property type="match status" value="1"/>
</dbReference>
<dbReference type="FunFam" id="3.40.50.300:FF:000354">
    <property type="entry name" value="ATP-dependent RNA helicase SKI2"/>
    <property type="match status" value="1"/>
</dbReference>
<evidence type="ECO:0000259" key="6">
    <source>
        <dbReference type="PROSITE" id="PS51192"/>
    </source>
</evidence>
<feature type="domain" description="Helicase ATP-binding" evidence="6">
    <location>
        <begin position="275"/>
        <end position="434"/>
    </location>
</feature>
<dbReference type="SUPFAM" id="SSF52540">
    <property type="entry name" value="P-loop containing nucleoside triphosphate hydrolases"/>
    <property type="match status" value="1"/>
</dbReference>
<dbReference type="InterPro" id="IPR050699">
    <property type="entry name" value="RNA-DNA_Helicase"/>
</dbReference>
<protein>
    <recommendedName>
        <fullName evidence="6">Helicase ATP-binding domain-containing protein</fullName>
    </recommendedName>
</protein>
<sequence length="475" mass="54070">MSPVKEPPPILPDIENELKNYLLCPENLPIHRYERNQEFWPRKPNPKELLYFEGSPLCTALKVQRDPNTGEIIEFREVPIQGAGATAKNSMTLNRAPLPPTETTRGSASYVPFWPGSFPNPVLDSPKDNLSESELLTVPPGFRRGLIFSEDGFTLCDSKNMKEKQFVDDTKNVINLLDIVQQEQDLLGVWENKNRNEEERSIMVQSESLPEEEEILPRESPVLKISAVPPQNALRGSEWAILLDTTKPVTNFKERIPEMAIKFPFELDTFQKLAILQLEQHNHVFVAAHTSAGKTVVADYAIALSQRHMTRTIYTSPIKALSNQKYRDFKTAFKDVGLITGDFQINQTASCLIMTTEILRTMLYCGSDITRDLEYVIFDEASPVHYINDRERGHVWEQVLIMLPAHVCVVLLSATVPNTVEFADWLGRTHQRKVYVVTTFKRPVPLQHYLYTGKGGGSRDNRFKILDADKWLMSG</sequence>
<name>A0AAV8X7S2_9CUCU</name>
<proteinExistence type="predicted"/>
<dbReference type="GO" id="GO:0016787">
    <property type="term" value="F:hydrolase activity"/>
    <property type="evidence" value="ECO:0007669"/>
    <property type="project" value="UniProtKB-KW"/>
</dbReference>
<dbReference type="SMART" id="SM00487">
    <property type="entry name" value="DEXDc"/>
    <property type="match status" value="1"/>
</dbReference>
<dbReference type="PROSITE" id="PS51192">
    <property type="entry name" value="HELICASE_ATP_BIND_1"/>
    <property type="match status" value="1"/>
</dbReference>
<evidence type="ECO:0000313" key="7">
    <source>
        <dbReference type="EMBL" id="KAJ8934480.1"/>
    </source>
</evidence>
<comment type="catalytic activity">
    <reaction evidence="5">
        <text>ATP + H2O = ADP + phosphate + H(+)</text>
        <dbReference type="Rhea" id="RHEA:13065"/>
        <dbReference type="ChEBI" id="CHEBI:15377"/>
        <dbReference type="ChEBI" id="CHEBI:15378"/>
        <dbReference type="ChEBI" id="CHEBI:30616"/>
        <dbReference type="ChEBI" id="CHEBI:43474"/>
        <dbReference type="ChEBI" id="CHEBI:456216"/>
        <dbReference type="EC" id="3.6.4.13"/>
    </reaction>
</comment>
<keyword evidence="3" id="KW-0347">Helicase</keyword>
<dbReference type="Pfam" id="PF17911">
    <property type="entry name" value="Ski2_N"/>
    <property type="match status" value="1"/>
</dbReference>
<keyword evidence="8" id="KW-1185">Reference proteome</keyword>
<dbReference type="Proteomes" id="UP001162156">
    <property type="component" value="Unassembled WGS sequence"/>
</dbReference>
<dbReference type="InterPro" id="IPR014001">
    <property type="entry name" value="Helicase_ATP-bd"/>
</dbReference>
<keyword evidence="2" id="KW-0378">Hydrolase</keyword>
<comment type="caution">
    <text evidence="7">The sequence shown here is derived from an EMBL/GenBank/DDBJ whole genome shotgun (WGS) entry which is preliminary data.</text>
</comment>
<dbReference type="Pfam" id="PF00270">
    <property type="entry name" value="DEAD"/>
    <property type="match status" value="1"/>
</dbReference>
<dbReference type="GO" id="GO:0055087">
    <property type="term" value="C:Ski complex"/>
    <property type="evidence" value="ECO:0007669"/>
    <property type="project" value="TreeGrafter"/>
</dbReference>
<evidence type="ECO:0000256" key="4">
    <source>
        <dbReference type="ARBA" id="ARBA00022840"/>
    </source>
</evidence>
<accession>A0AAV8X7S2</accession>
<organism evidence="7 8">
    <name type="scientific">Rhamnusium bicolor</name>
    <dbReference type="NCBI Taxonomy" id="1586634"/>
    <lineage>
        <taxon>Eukaryota</taxon>
        <taxon>Metazoa</taxon>
        <taxon>Ecdysozoa</taxon>
        <taxon>Arthropoda</taxon>
        <taxon>Hexapoda</taxon>
        <taxon>Insecta</taxon>
        <taxon>Pterygota</taxon>
        <taxon>Neoptera</taxon>
        <taxon>Endopterygota</taxon>
        <taxon>Coleoptera</taxon>
        <taxon>Polyphaga</taxon>
        <taxon>Cucujiformia</taxon>
        <taxon>Chrysomeloidea</taxon>
        <taxon>Cerambycidae</taxon>
        <taxon>Lepturinae</taxon>
        <taxon>Rhagiini</taxon>
        <taxon>Rhamnusium</taxon>
    </lineage>
</organism>
<dbReference type="GO" id="GO:0070478">
    <property type="term" value="P:nuclear-transcribed mRNA catabolic process, 3'-5' exonucleolytic nonsense-mediated decay"/>
    <property type="evidence" value="ECO:0007669"/>
    <property type="project" value="TreeGrafter"/>
</dbReference>
<dbReference type="EMBL" id="JANEYF010003725">
    <property type="protein sequence ID" value="KAJ8934480.1"/>
    <property type="molecule type" value="Genomic_DNA"/>
</dbReference>
<evidence type="ECO:0000256" key="1">
    <source>
        <dbReference type="ARBA" id="ARBA00022741"/>
    </source>
</evidence>
<evidence type="ECO:0000313" key="8">
    <source>
        <dbReference type="Proteomes" id="UP001162156"/>
    </source>
</evidence>
<dbReference type="AlphaFoldDB" id="A0AAV8X7S2"/>
<dbReference type="PANTHER" id="PTHR12131">
    <property type="entry name" value="ATP-DEPENDENT RNA AND DNA HELICASE"/>
    <property type="match status" value="1"/>
</dbReference>